<evidence type="ECO:0000256" key="3">
    <source>
        <dbReference type="ARBA" id="ARBA00022840"/>
    </source>
</evidence>
<accession>A0A077ULE0</accession>
<evidence type="ECO:0000256" key="1">
    <source>
        <dbReference type="ARBA" id="ARBA00006611"/>
    </source>
</evidence>
<dbReference type="Gene3D" id="3.30.450.90">
    <property type="match status" value="1"/>
</dbReference>
<dbReference type="GO" id="GO:0016887">
    <property type="term" value="F:ATP hydrolysis activity"/>
    <property type="evidence" value="ECO:0007669"/>
    <property type="project" value="TreeGrafter"/>
</dbReference>
<gene>
    <name evidence="5" type="primary">comGA</name>
    <name evidence="5" type="ORF">ERS140147_02401</name>
</gene>
<dbReference type="AlphaFoldDB" id="A0A077ULE0"/>
<proteinExistence type="inferred from homology"/>
<dbReference type="CDD" id="cd01129">
    <property type="entry name" value="PulE-GspE-like"/>
    <property type="match status" value="1"/>
</dbReference>
<evidence type="ECO:0000256" key="2">
    <source>
        <dbReference type="ARBA" id="ARBA00022741"/>
    </source>
</evidence>
<evidence type="ECO:0000313" key="6">
    <source>
        <dbReference type="Proteomes" id="UP000044616"/>
    </source>
</evidence>
<dbReference type="Pfam" id="PF00437">
    <property type="entry name" value="T2SSE"/>
    <property type="match status" value="1"/>
</dbReference>
<sequence>MKILFQEIINKAIEMKASDVHFIPVQNEVSIKFRINDNLEQYEVIGNSIYQKLLVYMKFQAGLDVSTQQVAQSGRYSYHFNKIYFLRISTLPLSLGQESCVIRIVPQYFQQTKSTYKFNDFKHLMNKKQGLLLFSGPTGSGKSTLMYQMVSYANKALNLNVISIEDPVEMQIPGIVQINLNEKAGINYVNSFKAILRCDPDVILIGEIRDKEVAKCVIQASLSGHLVLTTLHATDCKGAILRLLEMGISVQELIQATNLIINQRLVTTIKQQRQLVCEILSQQQLQYFFSHNHSLPTSFKKLETKLDDMTKAGVICESTMDKYI</sequence>
<dbReference type="PROSITE" id="PS00662">
    <property type="entry name" value="T2SP_E"/>
    <property type="match status" value="1"/>
</dbReference>
<dbReference type="PANTHER" id="PTHR30258:SF2">
    <property type="entry name" value="COMG OPERON PROTEIN 1"/>
    <property type="match status" value="1"/>
</dbReference>
<dbReference type="EMBL" id="CCEH01000028">
    <property type="protein sequence ID" value="CDR29196.1"/>
    <property type="molecule type" value="Genomic_DNA"/>
</dbReference>
<dbReference type="GO" id="GO:0005886">
    <property type="term" value="C:plasma membrane"/>
    <property type="evidence" value="ECO:0007669"/>
    <property type="project" value="TreeGrafter"/>
</dbReference>
<dbReference type="InterPro" id="IPR001482">
    <property type="entry name" value="T2SS/T4SS_dom"/>
</dbReference>
<evidence type="ECO:0000313" key="5">
    <source>
        <dbReference type="EMBL" id="CDR29196.1"/>
    </source>
</evidence>
<dbReference type="NCBIfam" id="NF041000">
    <property type="entry name" value="ATPase_ComGA"/>
    <property type="match status" value="1"/>
</dbReference>
<comment type="similarity">
    <text evidence="1">Belongs to the GSP E family.</text>
</comment>
<dbReference type="Gene3D" id="3.40.50.300">
    <property type="entry name" value="P-loop containing nucleotide triphosphate hydrolases"/>
    <property type="match status" value="1"/>
</dbReference>
<keyword evidence="2" id="KW-0547">Nucleotide-binding</keyword>
<dbReference type="GO" id="GO:0005524">
    <property type="term" value="F:ATP binding"/>
    <property type="evidence" value="ECO:0007669"/>
    <property type="project" value="UniProtKB-KW"/>
</dbReference>
<organism evidence="5 6">
    <name type="scientific">Staphylococcus schweitzeri</name>
    <dbReference type="NCBI Taxonomy" id="1654388"/>
    <lineage>
        <taxon>Bacteria</taxon>
        <taxon>Bacillati</taxon>
        <taxon>Bacillota</taxon>
        <taxon>Bacilli</taxon>
        <taxon>Bacillales</taxon>
        <taxon>Staphylococcaceae</taxon>
        <taxon>Staphylococcus</taxon>
    </lineage>
</organism>
<dbReference type="SUPFAM" id="SSF52540">
    <property type="entry name" value="P-loop containing nucleoside triphosphate hydrolases"/>
    <property type="match status" value="1"/>
</dbReference>
<dbReference type="InterPro" id="IPR047667">
    <property type="entry name" value="ATPase_ComGA"/>
</dbReference>
<protein>
    <submittedName>
        <fullName evidence="5">Late competence protein ComGA, access of DNA to ComEA</fullName>
    </submittedName>
</protein>
<reference evidence="5 6" key="1">
    <citation type="submission" date="2014-05" db="EMBL/GenBank/DDBJ databases">
        <authorList>
            <person name="Aslett A.Martin."/>
            <person name="De Silva Nishadi"/>
        </authorList>
    </citation>
    <scope>NUCLEOTIDE SEQUENCE [LARGE SCALE GENOMIC DNA]</scope>
</reference>
<dbReference type="Proteomes" id="UP000044616">
    <property type="component" value="Unassembled WGS sequence"/>
</dbReference>
<keyword evidence="3" id="KW-0067">ATP-binding</keyword>
<evidence type="ECO:0000259" key="4">
    <source>
        <dbReference type="PROSITE" id="PS00662"/>
    </source>
</evidence>
<dbReference type="InterPro" id="IPR027417">
    <property type="entry name" value="P-loop_NTPase"/>
</dbReference>
<name>A0A077ULE0_9STAP</name>
<dbReference type="PANTHER" id="PTHR30258">
    <property type="entry name" value="TYPE II SECRETION SYSTEM PROTEIN GSPE-RELATED"/>
    <property type="match status" value="1"/>
</dbReference>
<dbReference type="RefSeq" id="WP_047532023.1">
    <property type="nucleotide sequence ID" value="NZ_CCEH01000028.1"/>
</dbReference>
<feature type="domain" description="Bacterial type II secretion system protein E" evidence="4">
    <location>
        <begin position="196"/>
        <end position="210"/>
    </location>
</feature>